<comment type="catalytic activity">
    <reaction evidence="1">
        <text>a ribonucleoside 5'-phosphate + H2O = a ribonucleoside + phosphate</text>
        <dbReference type="Rhea" id="RHEA:12484"/>
        <dbReference type="ChEBI" id="CHEBI:15377"/>
        <dbReference type="ChEBI" id="CHEBI:18254"/>
        <dbReference type="ChEBI" id="CHEBI:43474"/>
        <dbReference type="ChEBI" id="CHEBI:58043"/>
        <dbReference type="EC" id="3.1.3.5"/>
    </reaction>
</comment>
<evidence type="ECO:0000256" key="2">
    <source>
        <dbReference type="ARBA" id="ARBA00006654"/>
    </source>
</evidence>
<dbReference type="InterPro" id="IPR006179">
    <property type="entry name" value="5_nucleotidase/apyrase"/>
</dbReference>
<reference evidence="10 11" key="1">
    <citation type="journal article" date="2007" name="Nature">
        <title>Evolution of genes and genomes on the Drosophila phylogeny.</title>
        <authorList>
            <consortium name="Drosophila 12 Genomes Consortium"/>
            <person name="Clark A.G."/>
            <person name="Eisen M.B."/>
            <person name="Smith D.R."/>
            <person name="Bergman C.M."/>
            <person name="Oliver B."/>
            <person name="Markow T.A."/>
            <person name="Kaufman T.C."/>
            <person name="Kellis M."/>
            <person name="Gelbart W."/>
            <person name="Iyer V.N."/>
            <person name="Pollard D.A."/>
            <person name="Sackton T.B."/>
            <person name="Larracuente A.M."/>
            <person name="Singh N.D."/>
            <person name="Abad J.P."/>
            <person name="Abt D.N."/>
            <person name="Adryan B."/>
            <person name="Aguade M."/>
            <person name="Akashi H."/>
            <person name="Anderson W.W."/>
            <person name="Aquadro C.F."/>
            <person name="Ardell D.H."/>
            <person name="Arguello R."/>
            <person name="Artieri C.G."/>
            <person name="Barbash D.A."/>
            <person name="Barker D."/>
            <person name="Barsanti P."/>
            <person name="Batterham P."/>
            <person name="Batzoglou S."/>
            <person name="Begun D."/>
            <person name="Bhutkar A."/>
            <person name="Blanco E."/>
            <person name="Bosak S.A."/>
            <person name="Bradley R.K."/>
            <person name="Brand A.D."/>
            <person name="Brent M.R."/>
            <person name="Brooks A.N."/>
            <person name="Brown R.H."/>
            <person name="Butlin R.K."/>
            <person name="Caggese C."/>
            <person name="Calvi B.R."/>
            <person name="Bernardo de Carvalho A."/>
            <person name="Caspi A."/>
            <person name="Castrezana S."/>
            <person name="Celniker S.E."/>
            <person name="Chang J.L."/>
            <person name="Chapple C."/>
            <person name="Chatterji S."/>
            <person name="Chinwalla A."/>
            <person name="Civetta A."/>
            <person name="Clifton S.W."/>
            <person name="Comeron J.M."/>
            <person name="Costello J.C."/>
            <person name="Coyne J.A."/>
            <person name="Daub J."/>
            <person name="David R.G."/>
            <person name="Delcher A.L."/>
            <person name="Delehaunty K."/>
            <person name="Do C.B."/>
            <person name="Ebling H."/>
            <person name="Edwards K."/>
            <person name="Eickbush T."/>
            <person name="Evans J.D."/>
            <person name="Filipski A."/>
            <person name="Findeiss S."/>
            <person name="Freyhult E."/>
            <person name="Fulton L."/>
            <person name="Fulton R."/>
            <person name="Garcia A.C."/>
            <person name="Gardiner A."/>
            <person name="Garfield D.A."/>
            <person name="Garvin B.E."/>
            <person name="Gibson G."/>
            <person name="Gilbert D."/>
            <person name="Gnerre S."/>
            <person name="Godfrey J."/>
            <person name="Good R."/>
            <person name="Gotea V."/>
            <person name="Gravely B."/>
            <person name="Greenberg A.J."/>
            <person name="Griffiths-Jones S."/>
            <person name="Gross S."/>
            <person name="Guigo R."/>
            <person name="Gustafson E.A."/>
            <person name="Haerty W."/>
            <person name="Hahn M.W."/>
            <person name="Halligan D.L."/>
            <person name="Halpern A.L."/>
            <person name="Halter G.M."/>
            <person name="Han M.V."/>
            <person name="Heger A."/>
            <person name="Hillier L."/>
            <person name="Hinrichs A.S."/>
            <person name="Holmes I."/>
            <person name="Hoskins R.A."/>
            <person name="Hubisz M.J."/>
            <person name="Hultmark D."/>
            <person name="Huntley M.A."/>
            <person name="Jaffe D.B."/>
            <person name="Jagadeeshan S."/>
            <person name="Jeck W.R."/>
            <person name="Johnson J."/>
            <person name="Jones C.D."/>
            <person name="Jordan W.C."/>
            <person name="Karpen G.H."/>
            <person name="Kataoka E."/>
            <person name="Keightley P.D."/>
            <person name="Kheradpour P."/>
            <person name="Kirkness E.F."/>
            <person name="Koerich L.B."/>
            <person name="Kristiansen K."/>
            <person name="Kudrna D."/>
            <person name="Kulathinal R.J."/>
            <person name="Kumar S."/>
            <person name="Kwok R."/>
            <person name="Lander E."/>
            <person name="Langley C.H."/>
            <person name="Lapoint R."/>
            <person name="Lazzaro B.P."/>
            <person name="Lee S.J."/>
            <person name="Levesque L."/>
            <person name="Li R."/>
            <person name="Lin C.F."/>
            <person name="Lin M.F."/>
            <person name="Lindblad-Toh K."/>
            <person name="Llopart A."/>
            <person name="Long M."/>
            <person name="Low L."/>
            <person name="Lozovsky E."/>
            <person name="Lu J."/>
            <person name="Luo M."/>
            <person name="Machado C.A."/>
            <person name="Makalowski W."/>
            <person name="Marzo M."/>
            <person name="Matsuda M."/>
            <person name="Matzkin L."/>
            <person name="McAllister B."/>
            <person name="McBride C.S."/>
            <person name="McKernan B."/>
            <person name="McKernan K."/>
            <person name="Mendez-Lago M."/>
            <person name="Minx P."/>
            <person name="Mollenhauer M.U."/>
            <person name="Montooth K."/>
            <person name="Mount S.M."/>
            <person name="Mu X."/>
            <person name="Myers E."/>
            <person name="Negre B."/>
            <person name="Newfeld S."/>
            <person name="Nielsen R."/>
            <person name="Noor M.A."/>
            <person name="O'Grady P."/>
            <person name="Pachter L."/>
            <person name="Papaceit M."/>
            <person name="Parisi M.J."/>
            <person name="Parisi M."/>
            <person name="Parts L."/>
            <person name="Pedersen J.S."/>
            <person name="Pesole G."/>
            <person name="Phillippy A.M."/>
            <person name="Ponting C.P."/>
            <person name="Pop M."/>
            <person name="Porcelli D."/>
            <person name="Powell J.R."/>
            <person name="Prohaska S."/>
            <person name="Pruitt K."/>
            <person name="Puig M."/>
            <person name="Quesneville H."/>
            <person name="Ram K.R."/>
            <person name="Rand D."/>
            <person name="Rasmussen M.D."/>
            <person name="Reed L.K."/>
            <person name="Reenan R."/>
            <person name="Reily A."/>
            <person name="Remington K.A."/>
            <person name="Rieger T.T."/>
            <person name="Ritchie M.G."/>
            <person name="Robin C."/>
            <person name="Rogers Y.H."/>
            <person name="Rohde C."/>
            <person name="Rozas J."/>
            <person name="Rubenfield M.J."/>
            <person name="Ruiz A."/>
            <person name="Russo S."/>
            <person name="Salzberg S.L."/>
            <person name="Sanchez-Gracia A."/>
            <person name="Saranga D.J."/>
            <person name="Sato H."/>
            <person name="Schaeffer S.W."/>
            <person name="Schatz M.C."/>
            <person name="Schlenke T."/>
            <person name="Schwartz R."/>
            <person name="Segarra C."/>
            <person name="Singh R.S."/>
            <person name="Sirot L."/>
            <person name="Sirota M."/>
            <person name="Sisneros N.B."/>
            <person name="Smith C.D."/>
            <person name="Smith T.F."/>
            <person name="Spieth J."/>
            <person name="Stage D.E."/>
            <person name="Stark A."/>
            <person name="Stephan W."/>
            <person name="Strausberg R.L."/>
            <person name="Strempel S."/>
            <person name="Sturgill D."/>
            <person name="Sutton G."/>
            <person name="Sutton G.G."/>
            <person name="Tao W."/>
            <person name="Teichmann S."/>
            <person name="Tobari Y.N."/>
            <person name="Tomimura Y."/>
            <person name="Tsolas J.M."/>
            <person name="Valente V.L."/>
            <person name="Venter E."/>
            <person name="Venter J.C."/>
            <person name="Vicario S."/>
            <person name="Vieira F.G."/>
            <person name="Vilella A.J."/>
            <person name="Villasante A."/>
            <person name="Walenz B."/>
            <person name="Wang J."/>
            <person name="Wasserman M."/>
            <person name="Watts T."/>
            <person name="Wilson D."/>
            <person name="Wilson R.K."/>
            <person name="Wing R.A."/>
            <person name="Wolfner M.F."/>
            <person name="Wong A."/>
            <person name="Wong G.K."/>
            <person name="Wu C.I."/>
            <person name="Wu G."/>
            <person name="Yamamoto D."/>
            <person name="Yang H.P."/>
            <person name="Yang S.P."/>
            <person name="Yorke J.A."/>
            <person name="Yoshida K."/>
            <person name="Zdobnov E."/>
            <person name="Zhang P."/>
            <person name="Zhang Y."/>
            <person name="Zimin A.V."/>
            <person name="Baldwin J."/>
            <person name="Abdouelleil A."/>
            <person name="Abdulkadir J."/>
            <person name="Abebe A."/>
            <person name="Abera B."/>
            <person name="Abreu J."/>
            <person name="Acer S.C."/>
            <person name="Aftuck L."/>
            <person name="Alexander A."/>
            <person name="An P."/>
            <person name="Anderson E."/>
            <person name="Anderson S."/>
            <person name="Arachi H."/>
            <person name="Azer M."/>
            <person name="Bachantsang P."/>
            <person name="Barry A."/>
            <person name="Bayul T."/>
            <person name="Berlin A."/>
            <person name="Bessette D."/>
            <person name="Bloom T."/>
            <person name="Blye J."/>
            <person name="Boguslavskiy L."/>
            <person name="Bonnet C."/>
            <person name="Boukhgalter B."/>
            <person name="Bourzgui I."/>
            <person name="Brown A."/>
            <person name="Cahill P."/>
            <person name="Channer S."/>
            <person name="Cheshatsang Y."/>
            <person name="Chuda L."/>
            <person name="Citroen M."/>
            <person name="Collymore A."/>
            <person name="Cooke P."/>
            <person name="Costello M."/>
            <person name="D'Aco K."/>
            <person name="Daza R."/>
            <person name="De Haan G."/>
            <person name="DeGray S."/>
            <person name="DeMaso C."/>
            <person name="Dhargay N."/>
            <person name="Dooley K."/>
            <person name="Dooley E."/>
            <person name="Doricent M."/>
            <person name="Dorje P."/>
            <person name="Dorjee K."/>
            <person name="Dupes A."/>
            <person name="Elong R."/>
            <person name="Falk J."/>
            <person name="Farina A."/>
            <person name="Faro S."/>
            <person name="Ferguson D."/>
            <person name="Fisher S."/>
            <person name="Foley C.D."/>
            <person name="Franke A."/>
            <person name="Friedrich D."/>
            <person name="Gadbois L."/>
            <person name="Gearin G."/>
            <person name="Gearin C.R."/>
            <person name="Giannoukos G."/>
            <person name="Goode T."/>
            <person name="Graham J."/>
            <person name="Grandbois E."/>
            <person name="Grewal S."/>
            <person name="Gyaltsen K."/>
            <person name="Hafez N."/>
            <person name="Hagos B."/>
            <person name="Hall J."/>
            <person name="Henson C."/>
            <person name="Hollinger A."/>
            <person name="Honan T."/>
            <person name="Huard M.D."/>
            <person name="Hughes L."/>
            <person name="Hurhula B."/>
            <person name="Husby M.E."/>
            <person name="Kamat A."/>
            <person name="Kanga B."/>
            <person name="Kashin S."/>
            <person name="Khazanovich D."/>
            <person name="Kisner P."/>
            <person name="Lance K."/>
            <person name="Lara M."/>
            <person name="Lee W."/>
            <person name="Lennon N."/>
            <person name="Letendre F."/>
            <person name="LeVine R."/>
            <person name="Lipovsky A."/>
            <person name="Liu X."/>
            <person name="Liu J."/>
            <person name="Liu S."/>
            <person name="Lokyitsang T."/>
            <person name="Lokyitsang Y."/>
            <person name="Lubonja R."/>
            <person name="Lui A."/>
            <person name="MacDonald P."/>
            <person name="Magnisalis V."/>
            <person name="Maru K."/>
            <person name="Matthews C."/>
            <person name="McCusker W."/>
            <person name="McDonough S."/>
            <person name="Mehta T."/>
            <person name="Meldrim J."/>
            <person name="Meneus L."/>
            <person name="Mihai O."/>
            <person name="Mihalev A."/>
            <person name="Mihova T."/>
            <person name="Mittelman R."/>
            <person name="Mlenga V."/>
            <person name="Montmayeur A."/>
            <person name="Mulrain L."/>
            <person name="Navidi A."/>
            <person name="Naylor J."/>
            <person name="Negash T."/>
            <person name="Nguyen T."/>
            <person name="Nguyen N."/>
            <person name="Nicol R."/>
            <person name="Norbu C."/>
            <person name="Norbu N."/>
            <person name="Novod N."/>
            <person name="O'Neill B."/>
            <person name="Osman S."/>
            <person name="Markiewicz E."/>
            <person name="Oyono O.L."/>
            <person name="Patti C."/>
            <person name="Phunkhang P."/>
            <person name="Pierre F."/>
            <person name="Priest M."/>
            <person name="Raghuraman S."/>
            <person name="Rege F."/>
            <person name="Reyes R."/>
            <person name="Rise C."/>
            <person name="Rogov P."/>
            <person name="Ross K."/>
            <person name="Ryan E."/>
            <person name="Settipalli S."/>
            <person name="Shea T."/>
            <person name="Sherpa N."/>
            <person name="Shi L."/>
            <person name="Shih D."/>
            <person name="Sparrow T."/>
            <person name="Spaulding J."/>
            <person name="Stalker J."/>
            <person name="Stange-Thomann N."/>
            <person name="Stavropoulos S."/>
            <person name="Stone C."/>
            <person name="Strader C."/>
            <person name="Tesfaye S."/>
            <person name="Thomson T."/>
            <person name="Thoulutsang Y."/>
            <person name="Thoulutsang D."/>
            <person name="Topham K."/>
            <person name="Topping I."/>
            <person name="Tsamla T."/>
            <person name="Vassiliev H."/>
            <person name="Vo A."/>
            <person name="Wangchuk T."/>
            <person name="Wangdi T."/>
            <person name="Weiand M."/>
            <person name="Wilkinson J."/>
            <person name="Wilson A."/>
            <person name="Yadav S."/>
            <person name="Young G."/>
            <person name="Yu Q."/>
            <person name="Zembek L."/>
            <person name="Zhong D."/>
            <person name="Zimmer A."/>
            <person name="Zwirko Z."/>
            <person name="Jaffe D.B."/>
            <person name="Alvarez P."/>
            <person name="Brockman W."/>
            <person name="Butler J."/>
            <person name="Chin C."/>
            <person name="Gnerre S."/>
            <person name="Grabherr M."/>
            <person name="Kleber M."/>
            <person name="Mauceli E."/>
            <person name="MacCallum I."/>
        </authorList>
    </citation>
    <scope>NUCLEOTIDE SEQUENCE [LARGE SCALE GENOMIC DNA]</scope>
    <source>
        <strain evidence="11">Tucson 15010-1051.87</strain>
    </source>
</reference>
<dbReference type="InterPro" id="IPR004843">
    <property type="entry name" value="Calcineurin-like_PHP"/>
</dbReference>
<dbReference type="STRING" id="7244.B4LPV3"/>
<organism evidence="10 11">
    <name type="scientific">Drosophila virilis</name>
    <name type="common">Fruit fly</name>
    <dbReference type="NCBI Taxonomy" id="7244"/>
    <lineage>
        <taxon>Eukaryota</taxon>
        <taxon>Metazoa</taxon>
        <taxon>Ecdysozoa</taxon>
        <taxon>Arthropoda</taxon>
        <taxon>Hexapoda</taxon>
        <taxon>Insecta</taxon>
        <taxon>Pterygota</taxon>
        <taxon>Neoptera</taxon>
        <taxon>Endopterygota</taxon>
        <taxon>Diptera</taxon>
        <taxon>Brachycera</taxon>
        <taxon>Muscomorpha</taxon>
        <taxon>Ephydroidea</taxon>
        <taxon>Drosophilidae</taxon>
        <taxon>Drosophila</taxon>
    </lineage>
</organism>
<evidence type="ECO:0000256" key="5">
    <source>
        <dbReference type="ARBA" id="ARBA00022729"/>
    </source>
</evidence>
<gene>
    <name evidence="10" type="primary">Dvir\GJ20380</name>
    <name evidence="10" type="ORF">Dvir_GJ20380</name>
</gene>
<feature type="domain" description="Calcineurin-like phosphoesterase" evidence="9">
    <location>
        <begin position="27"/>
        <end position="244"/>
    </location>
</feature>
<dbReference type="OrthoDB" id="7722975at2759"/>
<keyword evidence="11" id="KW-1185">Reference proteome</keyword>
<dbReference type="Proteomes" id="UP000008792">
    <property type="component" value="Unassembled WGS sequence"/>
</dbReference>
<comment type="similarity">
    <text evidence="2 8">Belongs to the 5'-nucleotidase family.</text>
</comment>
<accession>B4LPV3</accession>
<dbReference type="PANTHER" id="PTHR11575">
    <property type="entry name" value="5'-NUCLEOTIDASE-RELATED"/>
    <property type="match status" value="1"/>
</dbReference>
<sequence>MELWLKLYWSSIILLVLVRQDTGLKFSIVHTNDMHARYDPMKDSNEKCDMGDDEKGLCFGGFARVATAVAKARAEGPTIFLNAGDTFQGTPWFTIFRSELAGELMNMLNPDAMSLGNHELDDNVNGLVPFLQMIKFPVVCCNIILKNAPVLQNMKSLVHSTIITKFEKKIGIIGYLTPVTRKLVSALDIEIHNEIPYINAEAKKLTDKGVDIIIALGHSGYSMDQDIARSCQDIDLVVGGHSHTFLFTGTPPERENPVGNYPTVVTRTNGQQVLVLQAYAYTKYLGKIDLEVGVIDDARS</sequence>
<dbReference type="EC" id="3.1.3.5" evidence="3"/>
<dbReference type="InterPro" id="IPR029052">
    <property type="entry name" value="Metallo-depent_PP-like"/>
</dbReference>
<dbReference type="InParanoid" id="B4LPV3"/>
<keyword evidence="6 8" id="KW-0547">Nucleotide-binding</keyword>
<dbReference type="SUPFAM" id="SSF56300">
    <property type="entry name" value="Metallo-dependent phosphatases"/>
    <property type="match status" value="1"/>
</dbReference>
<dbReference type="PANTHER" id="PTHR11575:SF24">
    <property type="entry name" value="5'-NUCLEOTIDASE"/>
    <property type="match status" value="1"/>
</dbReference>
<dbReference type="GO" id="GO:0046872">
    <property type="term" value="F:metal ion binding"/>
    <property type="evidence" value="ECO:0007669"/>
    <property type="project" value="UniProtKB-KW"/>
</dbReference>
<dbReference type="FunFam" id="3.60.21.10:FF:000020">
    <property type="entry name" value="NT5E isoform 4"/>
    <property type="match status" value="1"/>
</dbReference>
<dbReference type="GO" id="GO:0005886">
    <property type="term" value="C:plasma membrane"/>
    <property type="evidence" value="ECO:0007669"/>
    <property type="project" value="TreeGrafter"/>
</dbReference>
<dbReference type="AlphaFoldDB" id="B4LPV3"/>
<evidence type="ECO:0000256" key="1">
    <source>
        <dbReference type="ARBA" id="ARBA00000815"/>
    </source>
</evidence>
<evidence type="ECO:0000313" key="11">
    <source>
        <dbReference type="Proteomes" id="UP000008792"/>
    </source>
</evidence>
<evidence type="ECO:0000313" key="10">
    <source>
        <dbReference type="EMBL" id="EDW61293.2"/>
    </source>
</evidence>
<dbReference type="EMBL" id="CH940648">
    <property type="protein sequence ID" value="EDW61293.2"/>
    <property type="molecule type" value="Genomic_DNA"/>
</dbReference>
<keyword evidence="4" id="KW-0479">Metal-binding</keyword>
<evidence type="ECO:0000256" key="6">
    <source>
        <dbReference type="ARBA" id="ARBA00022741"/>
    </source>
</evidence>
<protein>
    <recommendedName>
        <fullName evidence="3">5'-nucleotidase</fullName>
        <ecNumber evidence="3">3.1.3.5</ecNumber>
    </recommendedName>
</protein>
<dbReference type="Gene3D" id="3.60.21.10">
    <property type="match status" value="1"/>
</dbReference>
<dbReference type="SMR" id="B4LPV3"/>
<evidence type="ECO:0000256" key="3">
    <source>
        <dbReference type="ARBA" id="ARBA00012643"/>
    </source>
</evidence>
<keyword evidence="5 8" id="KW-0732">Signal</keyword>
<dbReference type="CDD" id="cd07409">
    <property type="entry name" value="MPP_CD73_N"/>
    <property type="match status" value="1"/>
</dbReference>
<evidence type="ECO:0000256" key="4">
    <source>
        <dbReference type="ARBA" id="ARBA00022723"/>
    </source>
</evidence>
<proteinExistence type="inferred from homology"/>
<feature type="chain" id="PRO_5005967997" description="5'-nucleotidase" evidence="8">
    <location>
        <begin position="24"/>
        <end position="300"/>
    </location>
</feature>
<name>B4LPV3_DROVI</name>
<evidence type="ECO:0000259" key="9">
    <source>
        <dbReference type="Pfam" id="PF00149"/>
    </source>
</evidence>
<dbReference type="FunCoup" id="B4LPV3">
    <property type="interactions" value="170"/>
</dbReference>
<dbReference type="GO" id="GO:0008253">
    <property type="term" value="F:5'-nucleotidase activity"/>
    <property type="evidence" value="ECO:0007669"/>
    <property type="project" value="UniProtKB-EC"/>
</dbReference>
<dbReference type="PRINTS" id="PR01607">
    <property type="entry name" value="APYRASEFAMLY"/>
</dbReference>
<dbReference type="HOGENOM" id="CLU_005854_0_2_1"/>
<evidence type="ECO:0000256" key="7">
    <source>
        <dbReference type="ARBA" id="ARBA00022801"/>
    </source>
</evidence>
<evidence type="ECO:0000256" key="8">
    <source>
        <dbReference type="RuleBase" id="RU362119"/>
    </source>
</evidence>
<feature type="signal peptide" evidence="8">
    <location>
        <begin position="1"/>
        <end position="23"/>
    </location>
</feature>
<keyword evidence="7 8" id="KW-0378">Hydrolase</keyword>
<dbReference type="GO" id="GO:0006196">
    <property type="term" value="P:AMP catabolic process"/>
    <property type="evidence" value="ECO:0007669"/>
    <property type="project" value="TreeGrafter"/>
</dbReference>
<dbReference type="KEGG" id="dvi:6625518"/>
<dbReference type="GO" id="GO:0000166">
    <property type="term" value="F:nucleotide binding"/>
    <property type="evidence" value="ECO:0007669"/>
    <property type="project" value="UniProtKB-KW"/>
</dbReference>
<dbReference type="Pfam" id="PF00149">
    <property type="entry name" value="Metallophos"/>
    <property type="match status" value="1"/>
</dbReference>